<dbReference type="Gene3D" id="2.60.120.260">
    <property type="entry name" value="Galactose-binding domain-like"/>
    <property type="match status" value="1"/>
</dbReference>
<dbReference type="InterPro" id="IPR037459">
    <property type="entry name" value="RhgT-like"/>
</dbReference>
<dbReference type="EMBL" id="CP003065">
    <property type="protein sequence ID" value="AEV69827.1"/>
    <property type="molecule type" value="Genomic_DNA"/>
</dbReference>
<dbReference type="InterPro" id="IPR016134">
    <property type="entry name" value="Dockerin_dom"/>
</dbReference>
<dbReference type="OrthoDB" id="9807041at2"/>
<dbReference type="PROSITE" id="PS51175">
    <property type="entry name" value="CBM6"/>
    <property type="match status" value="1"/>
</dbReference>
<dbReference type="PANTHER" id="PTHR43695:SF1">
    <property type="entry name" value="RHAMNOGALACTURONAN ACETYLESTERASE"/>
    <property type="match status" value="1"/>
</dbReference>
<dbReference type="InterPro" id="IPR036439">
    <property type="entry name" value="Dockerin_dom_sf"/>
</dbReference>
<dbReference type="eggNOG" id="COG2133">
    <property type="taxonomic scope" value="Bacteria"/>
</dbReference>
<keyword evidence="6" id="KW-1185">Reference proteome</keyword>
<dbReference type="STRING" id="720554.Clocl_3327"/>
<dbReference type="PROSITE" id="PS51766">
    <property type="entry name" value="DOCKERIN"/>
    <property type="match status" value="1"/>
</dbReference>
<dbReference type="InterPro" id="IPR005084">
    <property type="entry name" value="CBM6"/>
</dbReference>
<dbReference type="Gene3D" id="3.40.50.1110">
    <property type="entry name" value="SGNH hydrolase"/>
    <property type="match status" value="2"/>
</dbReference>
<evidence type="ECO:0000256" key="2">
    <source>
        <dbReference type="ARBA" id="ARBA00022801"/>
    </source>
</evidence>
<dbReference type="SUPFAM" id="SSF63446">
    <property type="entry name" value="Type I dockerin domain"/>
    <property type="match status" value="1"/>
</dbReference>
<reference evidence="6" key="1">
    <citation type="submission" date="2011-12" db="EMBL/GenBank/DDBJ databases">
        <title>Complete sequence of Clostridium clariflavum DSM 19732.</title>
        <authorList>
            <consortium name="US DOE Joint Genome Institute"/>
            <person name="Lucas S."/>
            <person name="Han J."/>
            <person name="Lapidus A."/>
            <person name="Cheng J.-F."/>
            <person name="Goodwin L."/>
            <person name="Pitluck S."/>
            <person name="Peters L."/>
            <person name="Teshima H."/>
            <person name="Detter J.C."/>
            <person name="Han C."/>
            <person name="Tapia R."/>
            <person name="Land M."/>
            <person name="Hauser L."/>
            <person name="Kyrpides N."/>
            <person name="Ivanova N."/>
            <person name="Pagani I."/>
            <person name="Kitzmiller T."/>
            <person name="Lynd L."/>
            <person name="Izquierdo J."/>
            <person name="Woyke T."/>
        </authorList>
    </citation>
    <scope>NUCLEOTIDE SEQUENCE [LARGE SCALE GENOMIC DNA]</scope>
    <source>
        <strain evidence="6">DSM 19732 / NBRC 101661 / EBR45</strain>
    </source>
</reference>
<keyword evidence="2" id="KW-0378">Hydrolase</keyword>
<dbReference type="eggNOG" id="COG3401">
    <property type="taxonomic scope" value="Bacteria"/>
</dbReference>
<accession>G8LWW6</accession>
<feature type="domain" description="CBM6" evidence="3">
    <location>
        <begin position="479"/>
        <end position="603"/>
    </location>
</feature>
<dbReference type="GO" id="GO:0030246">
    <property type="term" value="F:carbohydrate binding"/>
    <property type="evidence" value="ECO:0007669"/>
    <property type="project" value="InterPro"/>
</dbReference>
<dbReference type="Pfam" id="PF00404">
    <property type="entry name" value="Dockerin_1"/>
    <property type="match status" value="1"/>
</dbReference>
<evidence type="ECO:0000313" key="6">
    <source>
        <dbReference type="Proteomes" id="UP000005435"/>
    </source>
</evidence>
<evidence type="ECO:0000259" key="4">
    <source>
        <dbReference type="PROSITE" id="PS51766"/>
    </source>
</evidence>
<dbReference type="KEGG" id="ccl:Clocl_3327"/>
<dbReference type="SUPFAM" id="SSF49785">
    <property type="entry name" value="Galactose-binding domain-like"/>
    <property type="match status" value="2"/>
</dbReference>
<dbReference type="CDD" id="cd14256">
    <property type="entry name" value="Dockerin_I"/>
    <property type="match status" value="1"/>
</dbReference>
<dbReference type="SUPFAM" id="SSF52266">
    <property type="entry name" value="SGNH hydrolase"/>
    <property type="match status" value="2"/>
</dbReference>
<evidence type="ECO:0000256" key="1">
    <source>
        <dbReference type="ARBA" id="ARBA00008668"/>
    </source>
</evidence>
<dbReference type="PANTHER" id="PTHR43695">
    <property type="entry name" value="PUTATIVE (AFU_ORTHOLOGUE AFUA_2G17250)-RELATED"/>
    <property type="match status" value="1"/>
</dbReference>
<dbReference type="Gene3D" id="2.60.120.430">
    <property type="entry name" value="Galactose-binding lectin"/>
    <property type="match status" value="1"/>
</dbReference>
<evidence type="ECO:0000259" key="3">
    <source>
        <dbReference type="PROSITE" id="PS51175"/>
    </source>
</evidence>
<proteinExistence type="inferred from homology"/>
<dbReference type="GO" id="GO:0016788">
    <property type="term" value="F:hydrolase activity, acting on ester bonds"/>
    <property type="evidence" value="ECO:0007669"/>
    <property type="project" value="InterPro"/>
</dbReference>
<dbReference type="GO" id="GO:0004553">
    <property type="term" value="F:hydrolase activity, hydrolyzing O-glycosyl compounds"/>
    <property type="evidence" value="ECO:0007669"/>
    <property type="project" value="InterPro"/>
</dbReference>
<dbReference type="InterPro" id="IPR002105">
    <property type="entry name" value="Dockerin_1_rpt"/>
</dbReference>
<gene>
    <name evidence="5" type="ordered locus">Clocl_3327</name>
</gene>
<dbReference type="RefSeq" id="WP_014256359.1">
    <property type="nucleotide sequence ID" value="NC_016627.1"/>
</dbReference>
<dbReference type="CDD" id="cd01821">
    <property type="entry name" value="Rhamnogalacturan_acetylesterase_like"/>
    <property type="match status" value="2"/>
</dbReference>
<dbReference type="CDD" id="cd04082">
    <property type="entry name" value="CBM35_pectate_lyase-like"/>
    <property type="match status" value="1"/>
</dbReference>
<dbReference type="InterPro" id="IPR049033">
    <property type="entry name" value="AGA-YXIM_GBD"/>
</dbReference>
<dbReference type="AlphaFoldDB" id="G8LWW6"/>
<dbReference type="Pfam" id="PF00657">
    <property type="entry name" value="Lipase_GDSL"/>
    <property type="match status" value="1"/>
</dbReference>
<dbReference type="Pfam" id="PF13472">
    <property type="entry name" value="Lipase_GDSL_2"/>
    <property type="match status" value="1"/>
</dbReference>
<protein>
    <submittedName>
        <fullName evidence="5">Lysophospholipase L1-like esterase</fullName>
    </submittedName>
</protein>
<dbReference type="InterPro" id="IPR008979">
    <property type="entry name" value="Galactose-bd-like_sf"/>
</dbReference>
<organism evidence="5 6">
    <name type="scientific">Acetivibrio clariflavus (strain DSM 19732 / NBRC 101661 / EBR45)</name>
    <name type="common">Clostridium clariflavum</name>
    <dbReference type="NCBI Taxonomy" id="720554"/>
    <lineage>
        <taxon>Bacteria</taxon>
        <taxon>Bacillati</taxon>
        <taxon>Bacillota</taxon>
        <taxon>Clostridia</taxon>
        <taxon>Eubacteriales</taxon>
        <taxon>Oscillospiraceae</taxon>
        <taxon>Acetivibrio</taxon>
    </lineage>
</organism>
<evidence type="ECO:0000313" key="5">
    <source>
        <dbReference type="EMBL" id="AEV69827.1"/>
    </source>
</evidence>
<dbReference type="GO" id="GO:0000272">
    <property type="term" value="P:polysaccharide catabolic process"/>
    <property type="evidence" value="ECO:0007669"/>
    <property type="project" value="InterPro"/>
</dbReference>
<dbReference type="Proteomes" id="UP000005435">
    <property type="component" value="Chromosome"/>
</dbReference>
<reference evidence="5 6" key="2">
    <citation type="journal article" date="2012" name="Stand. Genomic Sci.">
        <title>Complete Genome Sequence of Clostridium clariflavum DSM 19732.</title>
        <authorList>
            <person name="Izquierdo J.A."/>
            <person name="Goodwin L."/>
            <person name="Davenport K.W."/>
            <person name="Teshima H."/>
            <person name="Bruce D."/>
            <person name="Detter C."/>
            <person name="Tapia R."/>
            <person name="Han S."/>
            <person name="Land M."/>
            <person name="Hauser L."/>
            <person name="Jeffries C.D."/>
            <person name="Han J."/>
            <person name="Pitluck S."/>
            <person name="Nolan M."/>
            <person name="Chen A."/>
            <person name="Huntemann M."/>
            <person name="Mavromatis K."/>
            <person name="Mikhailova N."/>
            <person name="Liolios K."/>
            <person name="Woyke T."/>
            <person name="Lynd L.R."/>
        </authorList>
    </citation>
    <scope>NUCLEOTIDE SEQUENCE [LARGE SCALE GENOMIC DNA]</scope>
    <source>
        <strain evidence="6">DSM 19732 / NBRC 101661 / EBR45</strain>
    </source>
</reference>
<dbReference type="Gene3D" id="1.10.1330.10">
    <property type="entry name" value="Dockerin domain"/>
    <property type="match status" value="1"/>
</dbReference>
<dbReference type="InterPro" id="IPR013830">
    <property type="entry name" value="SGNH_hydro"/>
</dbReference>
<dbReference type="PROSITE" id="PS00018">
    <property type="entry name" value="EF_HAND_1"/>
    <property type="match status" value="1"/>
</dbReference>
<feature type="domain" description="Dockerin" evidence="4">
    <location>
        <begin position="400"/>
        <end position="467"/>
    </location>
</feature>
<dbReference type="InterPro" id="IPR018247">
    <property type="entry name" value="EF_Hand_1_Ca_BS"/>
</dbReference>
<dbReference type="InterPro" id="IPR036514">
    <property type="entry name" value="SGNH_hydro_sf"/>
</dbReference>
<sequence length="843" mass="92683" precursor="true">MIRNVSKVLICILFILISLTCPTNVRIEAASVEYKFDFGAGYVEPGYIGVSASTAYNRTRGYGFNTPENMRNVTASGTGVASDAVQFLTYGIKSNNTFNVDLPNGLYEIKVTLGNTSRASVAAEGVLQIINMTGNGAVDKFQIPITDGQLNILVTAGKEGTPFTLSALEIRKISDNPVTNRTIWIGGDSTACNYYPLDTSEQCGWGQLLPKFVDTSLFQIRNMAASGQCARGFRDDGQFEAIMKYIKPGDIFLLEFGINDTNPKNDTTEDQFKEIMTDMVVKVKSTGATMVLVTPQGRATDFNGNIHTAVNRWYRNTTIQVAREQNVRLCDLNVLSSAYFTSIGQEATLALYMPGDTLHPNRAGATELARLVANDLKDLFTLTPTATAQPTYSPTPTGTAPQIMGDIDGDGSVTSIDFALLKKYLLSGIPDLSNVWYADVNSDGSVNSIDYAFIKAYLLGMIKEFPGSAQPPDNNLYTEIYEAENAFIYHGIFENIHTGYSGSGYVNYDNEVGSYVEWYVNVPVTSWYSLTFKYANGTTANRPMSIMVNGNMAQSSMDFYPTASWTTWSESSIVLKLNQGQNVIRATGITTNGGPNVDYLKISQTTGEPTNTPIPYVTPSPSAYPTTSNIPTIYLAGDSTVQSYNSSYYPQAGWGQVISDYFTSDVKFVNKAIAGRSAKNFVEQGRLDEILNMIKEGDYLFIQFGHNDATISNPDRYAAPYTTYKEYLAKFVDGARAKGAIPVLITPVARLNYKNNTYVNDFPDYCNAMKQVAAEKNCAIIDLMTKCLNYYSTLDYNKVFTFYMVSSNGADYTHFTETGAREVAKLVAQGVKELNLPISKYVK</sequence>
<dbReference type="Pfam" id="PF21254">
    <property type="entry name" value="AGA-YXIM_GBD"/>
    <property type="match status" value="1"/>
</dbReference>
<dbReference type="InterPro" id="IPR001087">
    <property type="entry name" value="GDSL"/>
</dbReference>
<comment type="similarity">
    <text evidence="1">Belongs to the 'GDSL' lipolytic enzyme family.</text>
</comment>
<dbReference type="eggNOG" id="COG2755">
    <property type="taxonomic scope" value="Bacteria"/>
</dbReference>
<dbReference type="HOGENOM" id="CLU_296112_0_0_9"/>
<name>G8LWW6_ACECE</name>